<evidence type="ECO:0000313" key="11">
    <source>
        <dbReference type="Proteomes" id="UP000262825"/>
    </source>
</evidence>
<dbReference type="SUPFAM" id="SSF52743">
    <property type="entry name" value="Subtilisin-like"/>
    <property type="match status" value="1"/>
</dbReference>
<feature type="active site" description="Charge relay system" evidence="5">
    <location>
        <position position="293"/>
    </location>
</feature>
<dbReference type="GO" id="GO:0004252">
    <property type="term" value="F:serine-type endopeptidase activity"/>
    <property type="evidence" value="ECO:0007669"/>
    <property type="project" value="UniProtKB-UniRule"/>
</dbReference>
<dbReference type="Proteomes" id="UP000262825">
    <property type="component" value="Unassembled WGS sequence"/>
</dbReference>
<dbReference type="InterPro" id="IPR034193">
    <property type="entry name" value="PCSK9_ProteinaseK-like"/>
</dbReference>
<dbReference type="Pfam" id="PF00082">
    <property type="entry name" value="Peptidase_S8"/>
    <property type="match status" value="1"/>
</dbReference>
<evidence type="ECO:0000256" key="1">
    <source>
        <dbReference type="ARBA" id="ARBA00011073"/>
    </source>
</evidence>
<dbReference type="InterPro" id="IPR036852">
    <property type="entry name" value="Peptidase_S8/S53_dom_sf"/>
</dbReference>
<evidence type="ECO:0000313" key="10">
    <source>
        <dbReference type="EMBL" id="SSD61206.1"/>
    </source>
</evidence>
<dbReference type="InterPro" id="IPR023827">
    <property type="entry name" value="Peptidase_S8_Asp-AS"/>
</dbReference>
<feature type="signal peptide" evidence="8">
    <location>
        <begin position="1"/>
        <end position="21"/>
    </location>
</feature>
<dbReference type="PROSITE" id="PS00138">
    <property type="entry name" value="SUBTILASE_SER"/>
    <property type="match status" value="1"/>
</dbReference>
<name>A0A376B957_9ASCO</name>
<feature type="compositionally biased region" description="Acidic residues" evidence="7">
    <location>
        <begin position="162"/>
        <end position="211"/>
    </location>
</feature>
<feature type="region of interest" description="Disordered" evidence="7">
    <location>
        <begin position="125"/>
        <end position="269"/>
    </location>
</feature>
<keyword evidence="3 5" id="KW-0378">Hydrolase</keyword>
<evidence type="ECO:0000256" key="6">
    <source>
        <dbReference type="RuleBase" id="RU003355"/>
    </source>
</evidence>
<dbReference type="PROSITE" id="PS51892">
    <property type="entry name" value="SUBTILASE"/>
    <property type="match status" value="1"/>
</dbReference>
<dbReference type="InterPro" id="IPR022398">
    <property type="entry name" value="Peptidase_S8_His-AS"/>
</dbReference>
<evidence type="ECO:0000256" key="7">
    <source>
        <dbReference type="SAM" id="MobiDB-lite"/>
    </source>
</evidence>
<organism evidence="10 11">
    <name type="scientific">Saccharomycodes ludwigii</name>
    <dbReference type="NCBI Taxonomy" id="36035"/>
    <lineage>
        <taxon>Eukaryota</taxon>
        <taxon>Fungi</taxon>
        <taxon>Dikarya</taxon>
        <taxon>Ascomycota</taxon>
        <taxon>Saccharomycotina</taxon>
        <taxon>Saccharomycetes</taxon>
        <taxon>Saccharomycodales</taxon>
        <taxon>Saccharomycodaceae</taxon>
        <taxon>Saccharomycodes</taxon>
    </lineage>
</organism>
<proteinExistence type="inferred from homology"/>
<reference evidence="11" key="1">
    <citation type="submission" date="2018-06" db="EMBL/GenBank/DDBJ databases">
        <authorList>
            <person name="Guldener U."/>
        </authorList>
    </citation>
    <scope>NUCLEOTIDE SEQUENCE [LARGE SCALE GENOMIC DNA]</scope>
    <source>
        <strain evidence="11">UTAD17</strain>
    </source>
</reference>
<dbReference type="Gene3D" id="3.40.50.200">
    <property type="entry name" value="Peptidase S8/S53 domain"/>
    <property type="match status" value="1"/>
</dbReference>
<dbReference type="InterPro" id="IPR015500">
    <property type="entry name" value="Peptidase_S8_subtilisin-rel"/>
</dbReference>
<keyword evidence="11" id="KW-1185">Reference proteome</keyword>
<keyword evidence="2 5" id="KW-0645">Protease</keyword>
<dbReference type="GO" id="GO:0006508">
    <property type="term" value="P:proteolysis"/>
    <property type="evidence" value="ECO:0007669"/>
    <property type="project" value="UniProtKB-KW"/>
</dbReference>
<dbReference type="EMBL" id="UFAJ01000606">
    <property type="protein sequence ID" value="SSD61206.1"/>
    <property type="molecule type" value="Genomic_DNA"/>
</dbReference>
<feature type="active site" description="Charge relay system" evidence="5">
    <location>
        <position position="482"/>
    </location>
</feature>
<dbReference type="PRINTS" id="PR00723">
    <property type="entry name" value="SUBTILISIN"/>
</dbReference>
<accession>A0A376B957</accession>
<keyword evidence="8" id="KW-0732">Signal</keyword>
<feature type="compositionally biased region" description="Basic and acidic residues" evidence="7">
    <location>
        <begin position="149"/>
        <end position="161"/>
    </location>
</feature>
<feature type="domain" description="Peptidase S8/S53" evidence="9">
    <location>
        <begin position="290"/>
        <end position="501"/>
    </location>
</feature>
<feature type="chain" id="PRO_5017035862" evidence="8">
    <location>
        <begin position="22"/>
        <end position="604"/>
    </location>
</feature>
<evidence type="ECO:0000256" key="4">
    <source>
        <dbReference type="ARBA" id="ARBA00022825"/>
    </source>
</evidence>
<dbReference type="PROSITE" id="PS00136">
    <property type="entry name" value="SUBTILASE_ASP"/>
    <property type="match status" value="1"/>
</dbReference>
<evidence type="ECO:0000259" key="9">
    <source>
        <dbReference type="Pfam" id="PF00082"/>
    </source>
</evidence>
<dbReference type="CDD" id="cd04077">
    <property type="entry name" value="Peptidases_S8_PCSK9_ProteinaseK_like"/>
    <property type="match status" value="1"/>
</dbReference>
<keyword evidence="4 5" id="KW-0720">Serine protease</keyword>
<dbReference type="PANTHER" id="PTHR43806:SF13">
    <property type="entry name" value="SUBTILASE-TYPE PROTEINASE RRT12"/>
    <property type="match status" value="1"/>
</dbReference>
<gene>
    <name evidence="10" type="ORF">SCODWIG_02967</name>
</gene>
<evidence type="ECO:0000256" key="5">
    <source>
        <dbReference type="PROSITE-ProRule" id="PRU01240"/>
    </source>
</evidence>
<feature type="active site" description="Charge relay system" evidence="5">
    <location>
        <position position="324"/>
    </location>
</feature>
<dbReference type="PANTHER" id="PTHR43806">
    <property type="entry name" value="PEPTIDASE S8"/>
    <property type="match status" value="1"/>
</dbReference>
<evidence type="ECO:0000256" key="3">
    <source>
        <dbReference type="ARBA" id="ARBA00022801"/>
    </source>
</evidence>
<evidence type="ECO:0000256" key="8">
    <source>
        <dbReference type="SAM" id="SignalP"/>
    </source>
</evidence>
<dbReference type="VEuPathDB" id="FungiDB:SCODWIG_02967"/>
<dbReference type="InterPro" id="IPR023828">
    <property type="entry name" value="Peptidase_S8_Ser-AS"/>
</dbReference>
<dbReference type="PROSITE" id="PS00137">
    <property type="entry name" value="SUBTILASE_HIS"/>
    <property type="match status" value="1"/>
</dbReference>
<comment type="similarity">
    <text evidence="1 5 6">Belongs to the peptidase S8 family.</text>
</comment>
<feature type="compositionally biased region" description="Basic and acidic residues" evidence="7">
    <location>
        <begin position="227"/>
        <end position="258"/>
    </location>
</feature>
<dbReference type="InterPro" id="IPR000209">
    <property type="entry name" value="Peptidase_S8/S53_dom"/>
</dbReference>
<dbReference type="InterPro" id="IPR050131">
    <property type="entry name" value="Peptidase_S8_subtilisin-like"/>
</dbReference>
<evidence type="ECO:0000256" key="2">
    <source>
        <dbReference type="ARBA" id="ARBA00022670"/>
    </source>
</evidence>
<dbReference type="AlphaFoldDB" id="A0A376B957"/>
<sequence>MKFSNLVVLAFFLLIFNIVEGFEVLVRLKKPDTLNKLLASVNDDLSFSTNKKSSAAIAYAKDLHDSLSKIKQKFSFGKFEAFSVDLSKDLINRLRKNPLIADIVFNEKFQAFRDDDNYNYSLNTGTAEKDIDSDNESSITNSDDYSDFDTNHTDDDEKYDNNDEEEEEEGQEDNESSDDEDYDEDDDGDDGDDDDGDDDDGDDDEDEDDTELIQIQNNAPRHLVRLSRREKIPPSRKLTGSDDSKQHISFLKTERGEKEEEEEEEGIEPSKSHYDYYYNSKFQGESVSAYILDTGIKADHPQFENRVIHGADFTREGPGDNNGHGTHVAGIVGSNKYGVAKKVELIEIKVLNKDGQGDLTSVISGLEYAVQHRKNNGDKKLAVANLSLGSLRNSVLNEAVKAAVDSGLVVVVAAGNANTNACWNSPASEPSAITVGAMDDKLDAIAKFSNWGECVDIFASGVQVKSLSHTNDEISVAYSGTSMAAPSVAGLVAILLDKYQSSAGIKEKLIELSTKHFMKRRTLIFKPRTPNRLAFNGIYSEQYDGDSLEKIVELNDNDDSTFNIKSLNLMGSQHDVDVPISDTLILSRRSMWKEPSFMELQQMI</sequence>
<protein>
    <submittedName>
        <fullName evidence="10">Related to Subtilase-type proteinase RRT12</fullName>
    </submittedName>
</protein>